<sequence length="368" mass="40411">MLSLLKKGVEVVVKVAITPATTKLPHKESLGKIIQGALPGKGPKEKYFDLQVQDPNYKAGIELPAETRVEGNQNEVTFKLPYYKLDPQSLQKFAAWQEQDKEGNVEETKQSLAQSLLEPSKKFKELEASYSADSKFNILKKLDEELQKTGGKLTVESKLGSYRQRLNIEIDTSGKSLQEIEGEVKHAFSMLGIRDSKLVKTSAARLYKSSTDPKVTSLDINTKDPTPNTQEALDSEKISSGSTPENEGYEKISSVNTNTNQSSTTEHAQNPDKVESNNFSLTNPTHMPYRRSPLQSSSMLQQLQGQMLMQSSPSTSSPAPMPPNVRQSVEKIAAALSDTLSHEAQGSNISTTTNSKGKPSSSQGKVHR</sequence>
<feature type="compositionally biased region" description="Polar residues" evidence="1">
    <location>
        <begin position="211"/>
        <end position="245"/>
    </location>
</feature>
<dbReference type="Proteomes" id="UP000422822">
    <property type="component" value="Chromosome"/>
</dbReference>
<reference evidence="2 3" key="1">
    <citation type="submission" date="2018-10" db="EMBL/GenBank/DDBJ databases">
        <title>Propagation and draft genome sequences of three atypical Erhlichia ruminantium isolates.</title>
        <authorList>
            <person name="Liebenberg J."/>
            <person name="Steyn H."/>
            <person name="Josemans A."/>
            <person name="Zweygarth E."/>
        </authorList>
    </citation>
    <scope>NUCLEOTIDE SEQUENCE [LARGE SCALE GENOMIC DNA]</scope>
    <source>
        <strain evidence="2 3">Omatjenne</strain>
    </source>
</reference>
<dbReference type="EMBL" id="CP033455">
    <property type="protein sequence ID" value="QGR03269.1"/>
    <property type="molecule type" value="Genomic_DNA"/>
</dbReference>
<proteinExistence type="predicted"/>
<name>A0AAE6UI98_EHRRU</name>
<keyword evidence="3" id="KW-1185">Reference proteome</keyword>
<dbReference type="RefSeq" id="WP_158406440.1">
    <property type="nucleotide sequence ID" value="NZ_CP033455.1"/>
</dbReference>
<feature type="compositionally biased region" description="Low complexity" evidence="1">
    <location>
        <begin position="253"/>
        <end position="265"/>
    </location>
</feature>
<evidence type="ECO:0000313" key="2">
    <source>
        <dbReference type="EMBL" id="QGR03269.1"/>
    </source>
</evidence>
<organism evidence="2 3">
    <name type="scientific">Ehrlichia ruminantium</name>
    <name type="common">heartwater rickettsia</name>
    <name type="synonym">Cowdria ruminantium</name>
    <dbReference type="NCBI Taxonomy" id="779"/>
    <lineage>
        <taxon>Bacteria</taxon>
        <taxon>Pseudomonadati</taxon>
        <taxon>Pseudomonadota</taxon>
        <taxon>Alphaproteobacteria</taxon>
        <taxon>Rickettsiales</taxon>
        <taxon>Anaplasmataceae</taxon>
        <taxon>Ehrlichia</taxon>
    </lineage>
</organism>
<evidence type="ECO:0000256" key="1">
    <source>
        <dbReference type="SAM" id="MobiDB-lite"/>
    </source>
</evidence>
<feature type="compositionally biased region" description="Polar residues" evidence="1">
    <location>
        <begin position="276"/>
        <end position="285"/>
    </location>
</feature>
<accession>A0AAE6UI98</accession>
<dbReference type="AlphaFoldDB" id="A0AAE6UI98"/>
<protein>
    <submittedName>
        <fullName evidence="2">Uncharacterized protein</fullName>
    </submittedName>
</protein>
<gene>
    <name evidence="2" type="ORF">EDL80_01485</name>
</gene>
<feature type="region of interest" description="Disordered" evidence="1">
    <location>
        <begin position="211"/>
        <end position="368"/>
    </location>
</feature>
<feature type="compositionally biased region" description="Low complexity" evidence="1">
    <location>
        <begin position="292"/>
        <end position="318"/>
    </location>
</feature>
<feature type="compositionally biased region" description="Polar residues" evidence="1">
    <location>
        <begin position="338"/>
        <end position="368"/>
    </location>
</feature>
<evidence type="ECO:0000313" key="3">
    <source>
        <dbReference type="Proteomes" id="UP000422822"/>
    </source>
</evidence>